<dbReference type="Gene3D" id="3.30.1460.30">
    <property type="entry name" value="YgaC/TfoX-N like chaperone"/>
    <property type="match status" value="1"/>
</dbReference>
<gene>
    <name evidence="1" type="ORF">Aru02nite_38960</name>
</gene>
<dbReference type="EMBL" id="BOMB01000021">
    <property type="protein sequence ID" value="GID13007.1"/>
    <property type="molecule type" value="Genomic_DNA"/>
</dbReference>
<dbReference type="RefSeq" id="WP_203659567.1">
    <property type="nucleotide sequence ID" value="NZ_BAAAZM010000008.1"/>
</dbReference>
<reference evidence="1" key="1">
    <citation type="submission" date="2021-01" db="EMBL/GenBank/DDBJ databases">
        <title>Whole genome shotgun sequence of Actinocatenispora rupis NBRC 107355.</title>
        <authorList>
            <person name="Komaki H."/>
            <person name="Tamura T."/>
        </authorList>
    </citation>
    <scope>NUCLEOTIDE SEQUENCE</scope>
    <source>
        <strain evidence="1">NBRC 107355</strain>
    </source>
</reference>
<protein>
    <recommendedName>
        <fullName evidence="3">TfoX N-terminal domain-containing protein</fullName>
    </recommendedName>
</protein>
<dbReference type="SUPFAM" id="SSF159894">
    <property type="entry name" value="YgaC/TfoX-N like"/>
    <property type="match status" value="1"/>
</dbReference>
<name>A0A8J3J6S0_9ACTN</name>
<accession>A0A8J3J6S0</accession>
<evidence type="ECO:0008006" key="3">
    <source>
        <dbReference type="Google" id="ProtNLM"/>
    </source>
</evidence>
<organism evidence="1 2">
    <name type="scientific">Actinocatenispora rupis</name>
    <dbReference type="NCBI Taxonomy" id="519421"/>
    <lineage>
        <taxon>Bacteria</taxon>
        <taxon>Bacillati</taxon>
        <taxon>Actinomycetota</taxon>
        <taxon>Actinomycetes</taxon>
        <taxon>Micromonosporales</taxon>
        <taxon>Micromonosporaceae</taxon>
        <taxon>Actinocatenispora</taxon>
    </lineage>
</organism>
<evidence type="ECO:0000313" key="2">
    <source>
        <dbReference type="Proteomes" id="UP000612808"/>
    </source>
</evidence>
<dbReference type="AlphaFoldDB" id="A0A8J3J6S0"/>
<proteinExistence type="predicted"/>
<evidence type="ECO:0000313" key="1">
    <source>
        <dbReference type="EMBL" id="GID13007.1"/>
    </source>
</evidence>
<sequence length="108" mass="11693">MDVTAEDRFEDVVDEFAGLPGVTPPGASRGFGRTALRVDGKIFAMLVRGRFVVKLPRVRVDQLVESGAGVRFDANKGTPMKEWLSLDPASALPWVPLAHEALAYVRAG</sequence>
<keyword evidence="2" id="KW-1185">Reference proteome</keyword>
<dbReference type="Proteomes" id="UP000612808">
    <property type="component" value="Unassembled WGS sequence"/>
</dbReference>
<comment type="caution">
    <text evidence="1">The sequence shown here is derived from an EMBL/GenBank/DDBJ whole genome shotgun (WGS) entry which is preliminary data.</text>
</comment>